<proteinExistence type="predicted"/>
<sequence length="164" mass="18635">MNSIQESNCYPICPHRDAKPIFWKTENSETADPDRELFRMNRVPGELGVLAEVGWVNLAGPKPWPTLLDICESLSNCVKKVPEVDSKAKKFRSTSPKIPISQAKDKGNYEGQAEELKNWSAGIAISPLSYYRCCDNLYQVRTIVDHQIRWSAIFTLAHKHNCRS</sequence>
<dbReference type="PANTHER" id="PTHR33642">
    <property type="entry name" value="COX1/OXI3 INTRON 1 PROTEIN-RELATED"/>
    <property type="match status" value="1"/>
</dbReference>
<dbReference type="Proteomes" id="UP000639772">
    <property type="component" value="Chromosome 3"/>
</dbReference>
<comment type="caution">
    <text evidence="1">The sequence shown here is derived from an EMBL/GenBank/DDBJ whole genome shotgun (WGS) entry which is preliminary data.</text>
</comment>
<evidence type="ECO:0000313" key="2">
    <source>
        <dbReference type="Proteomes" id="UP000639772"/>
    </source>
</evidence>
<name>A0A835VA63_VANPL</name>
<dbReference type="OrthoDB" id="739105at2759"/>
<dbReference type="GO" id="GO:0005739">
    <property type="term" value="C:mitochondrion"/>
    <property type="evidence" value="ECO:0007669"/>
    <property type="project" value="TreeGrafter"/>
</dbReference>
<gene>
    <name evidence="1" type="ORF">HPP92_006951</name>
</gene>
<reference evidence="1 2" key="1">
    <citation type="journal article" date="2020" name="Nat. Food">
        <title>A phased Vanilla planifolia genome enables genetic improvement of flavour and production.</title>
        <authorList>
            <person name="Hasing T."/>
            <person name="Tang H."/>
            <person name="Brym M."/>
            <person name="Khazi F."/>
            <person name="Huang T."/>
            <person name="Chambers A.H."/>
        </authorList>
    </citation>
    <scope>NUCLEOTIDE SEQUENCE [LARGE SCALE GENOMIC DNA]</scope>
    <source>
        <tissue evidence="1">Leaf</tissue>
    </source>
</reference>
<dbReference type="GO" id="GO:0006315">
    <property type="term" value="P:homing of group II introns"/>
    <property type="evidence" value="ECO:0007669"/>
    <property type="project" value="TreeGrafter"/>
</dbReference>
<organism evidence="1 2">
    <name type="scientific">Vanilla planifolia</name>
    <name type="common">Vanilla</name>
    <dbReference type="NCBI Taxonomy" id="51239"/>
    <lineage>
        <taxon>Eukaryota</taxon>
        <taxon>Viridiplantae</taxon>
        <taxon>Streptophyta</taxon>
        <taxon>Embryophyta</taxon>
        <taxon>Tracheophyta</taxon>
        <taxon>Spermatophyta</taxon>
        <taxon>Magnoliopsida</taxon>
        <taxon>Liliopsida</taxon>
        <taxon>Asparagales</taxon>
        <taxon>Orchidaceae</taxon>
        <taxon>Vanilloideae</taxon>
        <taxon>Vanilleae</taxon>
        <taxon>Vanilla</taxon>
    </lineage>
</organism>
<accession>A0A835VA63</accession>
<dbReference type="EMBL" id="JADCNM010000003">
    <property type="protein sequence ID" value="KAG0490088.1"/>
    <property type="molecule type" value="Genomic_DNA"/>
</dbReference>
<dbReference type="GO" id="GO:0003964">
    <property type="term" value="F:RNA-directed DNA polymerase activity"/>
    <property type="evidence" value="ECO:0007669"/>
    <property type="project" value="TreeGrafter"/>
</dbReference>
<dbReference type="GO" id="GO:0090615">
    <property type="term" value="P:mitochondrial mRNA processing"/>
    <property type="evidence" value="ECO:0007669"/>
    <property type="project" value="TreeGrafter"/>
</dbReference>
<dbReference type="AlphaFoldDB" id="A0A835VA63"/>
<evidence type="ECO:0000313" key="1">
    <source>
        <dbReference type="EMBL" id="KAG0490088.1"/>
    </source>
</evidence>
<protein>
    <submittedName>
        <fullName evidence="1">Uncharacterized protein</fullName>
    </submittedName>
</protein>
<dbReference type="PANTHER" id="PTHR33642:SF5">
    <property type="entry name" value="MATURASE"/>
    <property type="match status" value="1"/>
</dbReference>